<dbReference type="CDD" id="cd00609">
    <property type="entry name" value="AAT_like"/>
    <property type="match status" value="1"/>
</dbReference>
<dbReference type="Pfam" id="PF00155">
    <property type="entry name" value="Aminotran_1_2"/>
    <property type="match status" value="1"/>
</dbReference>
<dbReference type="SUPFAM" id="SSF53383">
    <property type="entry name" value="PLP-dependent transferases"/>
    <property type="match status" value="1"/>
</dbReference>
<comment type="cofactor">
    <cofactor evidence="1">
        <name>pyridoxal 5'-phosphate</name>
        <dbReference type="ChEBI" id="CHEBI:597326"/>
    </cofactor>
</comment>
<dbReference type="GO" id="GO:0016212">
    <property type="term" value="F:kynurenine-oxoglutarate transaminase activity"/>
    <property type="evidence" value="ECO:0007669"/>
    <property type="project" value="TreeGrafter"/>
</dbReference>
<dbReference type="Gene3D" id="3.40.640.10">
    <property type="entry name" value="Type I PLP-dependent aspartate aminotransferase-like (Major domain)"/>
    <property type="match status" value="1"/>
</dbReference>
<evidence type="ECO:0000256" key="1">
    <source>
        <dbReference type="ARBA" id="ARBA00001933"/>
    </source>
</evidence>
<feature type="domain" description="Aminotransferase class I/classII large" evidence="6">
    <location>
        <begin position="29"/>
        <end position="390"/>
    </location>
</feature>
<evidence type="ECO:0000256" key="4">
    <source>
        <dbReference type="ARBA" id="ARBA00022679"/>
    </source>
</evidence>
<dbReference type="GO" id="GO:0005737">
    <property type="term" value="C:cytoplasm"/>
    <property type="evidence" value="ECO:0007669"/>
    <property type="project" value="TreeGrafter"/>
</dbReference>
<dbReference type="GO" id="GO:0030170">
    <property type="term" value="F:pyridoxal phosphate binding"/>
    <property type="evidence" value="ECO:0007669"/>
    <property type="project" value="InterPro"/>
</dbReference>
<dbReference type="InterPro" id="IPR015422">
    <property type="entry name" value="PyrdxlP-dep_Trfase_small"/>
</dbReference>
<dbReference type="InterPro" id="IPR015424">
    <property type="entry name" value="PyrdxlP-dep_Trfase"/>
</dbReference>
<comment type="caution">
    <text evidence="7">The sequence shown here is derived from an EMBL/GenBank/DDBJ whole genome shotgun (WGS) entry which is preliminary data.</text>
</comment>
<dbReference type="InterPro" id="IPR015421">
    <property type="entry name" value="PyrdxlP-dep_Trfase_major"/>
</dbReference>
<dbReference type="PANTHER" id="PTHR43807:SF20">
    <property type="entry name" value="FI04487P"/>
    <property type="match status" value="1"/>
</dbReference>
<dbReference type="NCBIfam" id="NF006569">
    <property type="entry name" value="PRK09082.1"/>
    <property type="match status" value="1"/>
</dbReference>
<evidence type="ECO:0000313" key="7">
    <source>
        <dbReference type="EMBL" id="KGJ88195.1"/>
    </source>
</evidence>
<proteinExistence type="inferred from homology"/>
<dbReference type="PATRIC" id="fig|28229.3.peg.4199"/>
<reference evidence="7 8" key="1">
    <citation type="submission" date="2014-08" db="EMBL/GenBank/DDBJ databases">
        <title>Genomic and Phenotypic Diversity of Colwellia psychrerythraea strains from Disparate Marine Basins.</title>
        <authorList>
            <person name="Techtmann S.M."/>
            <person name="Stelling S.C."/>
            <person name="Utturkar S.M."/>
            <person name="Alshibli N."/>
            <person name="Harris A."/>
            <person name="Brown S.D."/>
            <person name="Hazen T.C."/>
        </authorList>
    </citation>
    <scope>NUCLEOTIDE SEQUENCE [LARGE SCALE GENOMIC DNA]</scope>
    <source>
        <strain evidence="7 8">GAB14E</strain>
    </source>
</reference>
<evidence type="ECO:0000313" key="8">
    <source>
        <dbReference type="Proteomes" id="UP000029868"/>
    </source>
</evidence>
<dbReference type="PANTHER" id="PTHR43807">
    <property type="entry name" value="FI04487P"/>
    <property type="match status" value="1"/>
</dbReference>
<evidence type="ECO:0000259" key="6">
    <source>
        <dbReference type="Pfam" id="PF00155"/>
    </source>
</evidence>
<protein>
    <submittedName>
        <fullName evidence="7">Aminotransferase class I and II</fullName>
    </submittedName>
</protein>
<comment type="similarity">
    <text evidence="2">Belongs to the class-I pyridoxal-phosphate-dependent aminotransferase family.</text>
</comment>
<keyword evidence="4 7" id="KW-0808">Transferase</keyword>
<dbReference type="OrthoDB" id="9803354at2"/>
<dbReference type="Proteomes" id="UP000029868">
    <property type="component" value="Unassembled WGS sequence"/>
</dbReference>
<organism evidence="7 8">
    <name type="scientific">Colwellia psychrerythraea</name>
    <name type="common">Vibrio psychroerythus</name>
    <dbReference type="NCBI Taxonomy" id="28229"/>
    <lineage>
        <taxon>Bacteria</taxon>
        <taxon>Pseudomonadati</taxon>
        <taxon>Pseudomonadota</taxon>
        <taxon>Gammaproteobacteria</taxon>
        <taxon>Alteromonadales</taxon>
        <taxon>Colwelliaceae</taxon>
        <taxon>Colwellia</taxon>
    </lineage>
</organism>
<sequence>MSSSFTSKLPNIETSIFTEMSVMANQYQAINLSQGFPEFEPPAYLKDKINQAISEGKNQYSPSNGLPELLTEIANMVHRQYQTHLTDGQKLDGLNNVTITSGATEALWVAIQTLVSPDDEVIIFDPAYDSYEPAVELAGGICRHITLAAPSYAINWAVVEQTINANTRAIIINSPHNPTGSILSQADLSALQGLVEKYNLYVISDEVYEHMTFDGLRHESVLRFPELFKRAFVISSFGKTFHCTGWKMGYCAAPDELTAEFRKIHQYVTFCSFTPAQIAIAHMLKAQPTHITELASFYQQKRDVLINALQDSRFTLLPSKGTYFLLLDYSAISQLSDREFCQWLTKEIGVAAIPLSPFYPAEQREAYQQNNKVIRLCFAKNDETLLKAAKILCQL</sequence>
<evidence type="ECO:0000256" key="3">
    <source>
        <dbReference type="ARBA" id="ARBA00022576"/>
    </source>
</evidence>
<evidence type="ECO:0000256" key="5">
    <source>
        <dbReference type="ARBA" id="ARBA00022898"/>
    </source>
</evidence>
<keyword evidence="3 7" id="KW-0032">Aminotransferase</keyword>
<dbReference type="InterPro" id="IPR051326">
    <property type="entry name" value="Kynurenine-oxoglutarate_AT"/>
</dbReference>
<dbReference type="AlphaFoldDB" id="A0A099KD10"/>
<dbReference type="InterPro" id="IPR004839">
    <property type="entry name" value="Aminotransferase_I/II_large"/>
</dbReference>
<dbReference type="EMBL" id="JQEC01000068">
    <property type="protein sequence ID" value="KGJ88195.1"/>
    <property type="molecule type" value="Genomic_DNA"/>
</dbReference>
<dbReference type="FunFam" id="3.40.640.10:FF:000033">
    <property type="entry name" value="Aspartate aminotransferase"/>
    <property type="match status" value="1"/>
</dbReference>
<keyword evidence="5" id="KW-0663">Pyridoxal phosphate</keyword>
<dbReference type="Gene3D" id="3.90.1150.10">
    <property type="entry name" value="Aspartate Aminotransferase, domain 1"/>
    <property type="match status" value="1"/>
</dbReference>
<evidence type="ECO:0000256" key="2">
    <source>
        <dbReference type="ARBA" id="ARBA00007441"/>
    </source>
</evidence>
<gene>
    <name evidence="7" type="ORF">GAB14E_4224</name>
</gene>
<name>A0A099KD10_COLPS</name>
<accession>A0A099KD10</accession>